<dbReference type="CDD" id="cd05233">
    <property type="entry name" value="SDR_c"/>
    <property type="match status" value="1"/>
</dbReference>
<dbReference type="GO" id="GO:0016616">
    <property type="term" value="F:oxidoreductase activity, acting on the CH-OH group of donors, NAD or NADP as acceptor"/>
    <property type="evidence" value="ECO:0007669"/>
    <property type="project" value="TreeGrafter"/>
</dbReference>
<dbReference type="PANTHER" id="PTHR42760">
    <property type="entry name" value="SHORT-CHAIN DEHYDROGENASES/REDUCTASES FAMILY MEMBER"/>
    <property type="match status" value="1"/>
</dbReference>
<reference evidence="2 3" key="1">
    <citation type="submission" date="2017-06" db="EMBL/GenBank/DDBJ databases">
        <title>the draft geome sequence of Illustriluteabacillus marina B3227.</title>
        <authorList>
            <person name="He R.-H."/>
            <person name="Du Z.-J."/>
        </authorList>
    </citation>
    <scope>NUCLEOTIDE SEQUENCE [LARGE SCALE GENOMIC DNA]</scope>
    <source>
        <strain evidence="2 3">B3227</strain>
    </source>
</reference>
<comment type="similarity">
    <text evidence="1">Belongs to the short-chain dehydrogenases/reductases (SDR) family.</text>
</comment>
<evidence type="ECO:0000313" key="2">
    <source>
        <dbReference type="EMBL" id="PKR79376.1"/>
    </source>
</evidence>
<name>A0A2I0QYG3_9BACI</name>
<dbReference type="OrthoDB" id="9803333at2"/>
<keyword evidence="3" id="KW-1185">Reference proteome</keyword>
<comment type="caution">
    <text evidence="2">The sequence shown here is derived from an EMBL/GenBank/DDBJ whole genome shotgun (WGS) entry which is preliminary data.</text>
</comment>
<protein>
    <submittedName>
        <fullName evidence="2">3-ketoacyl-ACP reductase</fullName>
    </submittedName>
</protein>
<dbReference type="InterPro" id="IPR036291">
    <property type="entry name" value="NAD(P)-bd_dom_sf"/>
</dbReference>
<accession>A0A2I0QYG3</accession>
<dbReference type="PANTHER" id="PTHR42760:SF40">
    <property type="entry name" value="3-OXOACYL-[ACYL-CARRIER-PROTEIN] REDUCTASE, CHLOROPLASTIC"/>
    <property type="match status" value="1"/>
</dbReference>
<dbReference type="EMBL" id="PJNH01000001">
    <property type="protein sequence ID" value="PKR79376.1"/>
    <property type="molecule type" value="Genomic_DNA"/>
</dbReference>
<dbReference type="InterPro" id="IPR002347">
    <property type="entry name" value="SDR_fam"/>
</dbReference>
<dbReference type="Gene3D" id="3.40.50.720">
    <property type="entry name" value="NAD(P)-binding Rossmann-like Domain"/>
    <property type="match status" value="1"/>
</dbReference>
<dbReference type="NCBIfam" id="NF047420">
    <property type="entry name" value="EF_P_mod_YmfI"/>
    <property type="match status" value="1"/>
</dbReference>
<proteinExistence type="inferred from homology"/>
<dbReference type="PRINTS" id="PR00081">
    <property type="entry name" value="GDHRDH"/>
</dbReference>
<evidence type="ECO:0000256" key="1">
    <source>
        <dbReference type="ARBA" id="ARBA00006484"/>
    </source>
</evidence>
<sequence length="237" mass="26405">MQKKLLIIGASSAIGLETINQLKGEGYQFLLHYNNHPIKLSELDVREDQILGVFQGDLSTSEGIEYFLESIPFSVDEILFCQGIPYYQLLSETDSSIMDSLYHIHVKSTMMISKRFLPDMIQQQRGAIIVVSSIWGEVGASNEVVYSTMKGAQISFVKSLAKEVGPSNIKVNAVSPGMIETSMNKVFSVEDVNDWLDTVPIQRVGYPEDVAKAIRFLLSDRSSYIQGHTLQVNGGKY</sequence>
<dbReference type="AlphaFoldDB" id="A0A2I0QYG3"/>
<dbReference type="SUPFAM" id="SSF51735">
    <property type="entry name" value="NAD(P)-binding Rossmann-fold domains"/>
    <property type="match status" value="1"/>
</dbReference>
<evidence type="ECO:0000313" key="3">
    <source>
        <dbReference type="Proteomes" id="UP000243524"/>
    </source>
</evidence>
<organism evidence="2 3">
    <name type="scientific">Halalkalibacillus sediminis</name>
    <dbReference type="NCBI Taxonomy" id="2018042"/>
    <lineage>
        <taxon>Bacteria</taxon>
        <taxon>Bacillati</taxon>
        <taxon>Bacillota</taxon>
        <taxon>Bacilli</taxon>
        <taxon>Bacillales</taxon>
        <taxon>Bacillaceae</taxon>
        <taxon>Halalkalibacillus</taxon>
    </lineage>
</organism>
<dbReference type="GO" id="GO:0030497">
    <property type="term" value="P:fatty acid elongation"/>
    <property type="evidence" value="ECO:0007669"/>
    <property type="project" value="TreeGrafter"/>
</dbReference>
<dbReference type="Proteomes" id="UP000243524">
    <property type="component" value="Unassembled WGS sequence"/>
</dbReference>
<gene>
    <name evidence="2" type="ORF">CEY16_02700</name>
</gene>
<dbReference type="Pfam" id="PF13561">
    <property type="entry name" value="adh_short_C2"/>
    <property type="match status" value="1"/>
</dbReference>